<dbReference type="GO" id="GO:0016787">
    <property type="term" value="F:hydrolase activity"/>
    <property type="evidence" value="ECO:0007669"/>
    <property type="project" value="UniProtKB-KW"/>
</dbReference>
<evidence type="ECO:0000313" key="1">
    <source>
        <dbReference type="EMBL" id="MER2999143.1"/>
    </source>
</evidence>
<comment type="caution">
    <text evidence="1">The sequence shown here is derived from an EMBL/GenBank/DDBJ whole genome shotgun (WGS) entry which is preliminary data.</text>
</comment>
<dbReference type="RefSeq" id="WP_350413749.1">
    <property type="nucleotide sequence ID" value="NZ_JBEOKT010000019.1"/>
</dbReference>
<dbReference type="Proteomes" id="UP001476807">
    <property type="component" value="Unassembled WGS sequence"/>
</dbReference>
<keyword evidence="2" id="KW-1185">Reference proteome</keyword>
<accession>A0ABV1RXJ9</accession>
<proteinExistence type="predicted"/>
<dbReference type="EMBL" id="JBEOKT010000019">
    <property type="protein sequence ID" value="MER2999143.1"/>
    <property type="molecule type" value="Genomic_DNA"/>
</dbReference>
<reference evidence="1 2" key="1">
    <citation type="submission" date="2024-06" db="EMBL/GenBank/DDBJ databases">
        <title>Pontibacter populi HYL7-15.</title>
        <authorList>
            <person name="Kim M.K."/>
        </authorList>
    </citation>
    <scope>NUCLEOTIDE SEQUENCE [LARGE SCALE GENOMIC DNA]</scope>
    <source>
        <strain evidence="1 2">HYL7-15</strain>
    </source>
</reference>
<name>A0ABV1RXJ9_9BACT</name>
<keyword evidence="1" id="KW-0378">Hydrolase</keyword>
<evidence type="ECO:0000313" key="2">
    <source>
        <dbReference type="Proteomes" id="UP001476807"/>
    </source>
</evidence>
<dbReference type="Pfam" id="PF09411">
    <property type="entry name" value="PagL"/>
    <property type="match status" value="1"/>
</dbReference>
<gene>
    <name evidence="1" type="ORF">ABS362_16440</name>
</gene>
<protein>
    <submittedName>
        <fullName evidence="1">Acyloxyacyl hydrolase</fullName>
    </submittedName>
</protein>
<dbReference type="InterPro" id="IPR018550">
    <property type="entry name" value="Lipid-A_deacylase-rel"/>
</dbReference>
<dbReference type="Gene3D" id="2.40.160.20">
    <property type="match status" value="1"/>
</dbReference>
<organism evidence="1 2">
    <name type="scientific">Pontibacter populi</name>
    <dbReference type="NCBI Taxonomy" id="890055"/>
    <lineage>
        <taxon>Bacteria</taxon>
        <taxon>Pseudomonadati</taxon>
        <taxon>Bacteroidota</taxon>
        <taxon>Cytophagia</taxon>
        <taxon>Cytophagales</taxon>
        <taxon>Hymenobacteraceae</taxon>
        <taxon>Pontibacter</taxon>
    </lineage>
</organism>
<sequence length="378" mass="43030">MQNLEVVKLFLFVLLVAKVLTDSPPLYASTKVGTDTTQTNQRPAINLGIYNHYGFIIPHSKDIRDLSTSNPWGLAADLSFHFSDSLSWQYLQTYPRLGITFTYYNFDNPEVLGKGYALILYVEPFLTAQHKFSISLRLGAGLAYMDKVYHPDRNPENLFYSTRISFPLVVNLMANYRLNQYLNLRAGGTYKHISNGGIRQPNKGINFPSASLGVDYALRPTYFATRELLTTNFPDKSRHYLVAFMFTLKDRKDNPTDKLPVLGASFYASQKISRLSALTAGAEWVADYTLKEELQDRGQKEGFQRAALLGGHELQVGRFRFSQQLGIYVYAPATARDPAYQRYGLEYHTAKKMFWGINLKAHRHVADFLDIRTGLKFP</sequence>